<dbReference type="Pfam" id="PF17778">
    <property type="entry name" value="WHD_BLACT"/>
    <property type="match status" value="1"/>
</dbReference>
<dbReference type="InterPro" id="IPR001279">
    <property type="entry name" value="Metallo-B-lactamas"/>
</dbReference>
<dbReference type="KEGG" id="ima:PO878_18980"/>
<gene>
    <name evidence="2" type="ORF">PO878_18980</name>
</gene>
<dbReference type="Gene3D" id="1.10.10.10">
    <property type="entry name" value="Winged helix-like DNA-binding domain superfamily/Winged helix DNA-binding domain"/>
    <property type="match status" value="1"/>
</dbReference>
<sequence length="301" mass="31769">MTTTPEEPAADDRTAVPEMPAAMVGDVVAGDLVEVAPGVRRLTAPNPGMMTGPGTNCYLVGTEELTVVDPGPDDLAHLDALVAAGEGRIRWIALTHTHVDHWPATPSLARRTGAEVAAFDARDGLERVDLALTDEVEVGVGDGRLVAVHTPGHASNHVCLWDEARGLLFTGDHVMSGSTVVIAPPDGDMAAYISSLEKVRDLGATALAPAHGPVLTDPAPYLDDYLSHRLDRERQVVEALAAAGPAGADTEALVEAIYVDVHELLHPVARFSVWAHLRKLAAEGRARGLDVDDPDTTWVGI</sequence>
<dbReference type="Pfam" id="PF00753">
    <property type="entry name" value="Lactamase_B"/>
    <property type="match status" value="1"/>
</dbReference>
<dbReference type="SUPFAM" id="SSF56281">
    <property type="entry name" value="Metallo-hydrolase/oxidoreductase"/>
    <property type="match status" value="1"/>
</dbReference>
<name>A0AAE9YD34_9ACTN</name>
<reference evidence="2" key="1">
    <citation type="submission" date="2023-01" db="EMBL/GenBank/DDBJ databases">
        <title>The diversity of Class Acidimicrobiia in South China Sea sediment environments and the proposal of Iamia marina sp. nov., a novel species of the genus Iamia.</title>
        <authorList>
            <person name="He Y."/>
            <person name="Tian X."/>
        </authorList>
    </citation>
    <scope>NUCLEOTIDE SEQUENCE</scope>
    <source>
        <strain evidence="2">DSM 19957</strain>
    </source>
</reference>
<evidence type="ECO:0000313" key="3">
    <source>
        <dbReference type="Proteomes" id="UP001216390"/>
    </source>
</evidence>
<keyword evidence="3" id="KW-1185">Reference proteome</keyword>
<protein>
    <submittedName>
        <fullName evidence="2">MBL fold metallo-hydrolase</fullName>
    </submittedName>
</protein>
<dbReference type="RefSeq" id="WP_272736110.1">
    <property type="nucleotide sequence ID" value="NZ_CP116942.1"/>
</dbReference>
<dbReference type="InterPro" id="IPR041516">
    <property type="entry name" value="LACTB2_WH"/>
</dbReference>
<dbReference type="PANTHER" id="PTHR23131:SF0">
    <property type="entry name" value="ENDORIBONUCLEASE LACTB2"/>
    <property type="match status" value="1"/>
</dbReference>
<dbReference type="PANTHER" id="PTHR23131">
    <property type="entry name" value="ENDORIBONUCLEASE LACTB2"/>
    <property type="match status" value="1"/>
</dbReference>
<proteinExistence type="predicted"/>
<dbReference type="InterPro" id="IPR050662">
    <property type="entry name" value="Sec-metab_biosynth-thioest"/>
</dbReference>
<dbReference type="Gene3D" id="3.60.15.10">
    <property type="entry name" value="Ribonuclease Z/Hydroxyacylglutathione hydrolase-like"/>
    <property type="match status" value="1"/>
</dbReference>
<dbReference type="SMART" id="SM00849">
    <property type="entry name" value="Lactamase_B"/>
    <property type="match status" value="1"/>
</dbReference>
<dbReference type="InterPro" id="IPR036866">
    <property type="entry name" value="RibonucZ/Hydroxyglut_hydro"/>
</dbReference>
<evidence type="ECO:0000313" key="2">
    <source>
        <dbReference type="EMBL" id="WCO66587.1"/>
    </source>
</evidence>
<dbReference type="CDD" id="cd16278">
    <property type="entry name" value="metallo-hydrolase-like_MBL-fold"/>
    <property type="match status" value="1"/>
</dbReference>
<dbReference type="Proteomes" id="UP001216390">
    <property type="component" value="Chromosome"/>
</dbReference>
<dbReference type="AlphaFoldDB" id="A0AAE9YD34"/>
<feature type="domain" description="Metallo-beta-lactamase" evidence="1">
    <location>
        <begin position="54"/>
        <end position="211"/>
    </location>
</feature>
<dbReference type="InterPro" id="IPR036388">
    <property type="entry name" value="WH-like_DNA-bd_sf"/>
</dbReference>
<dbReference type="EMBL" id="CP116942">
    <property type="protein sequence ID" value="WCO66587.1"/>
    <property type="molecule type" value="Genomic_DNA"/>
</dbReference>
<evidence type="ECO:0000259" key="1">
    <source>
        <dbReference type="SMART" id="SM00849"/>
    </source>
</evidence>
<accession>A0AAE9YD34</accession>
<organism evidence="2 3">
    <name type="scientific">Iamia majanohamensis</name>
    <dbReference type="NCBI Taxonomy" id="467976"/>
    <lineage>
        <taxon>Bacteria</taxon>
        <taxon>Bacillati</taxon>
        <taxon>Actinomycetota</taxon>
        <taxon>Acidimicrobiia</taxon>
        <taxon>Acidimicrobiales</taxon>
        <taxon>Iamiaceae</taxon>
        <taxon>Iamia</taxon>
    </lineage>
</organism>